<dbReference type="PANTHER" id="PTHR43540">
    <property type="entry name" value="PEROXYUREIDOACRYLATE/UREIDOACRYLATE AMIDOHYDROLASE-RELATED"/>
    <property type="match status" value="1"/>
</dbReference>
<sequence length="223" mass="25291">MDKQTERGFDRYGTYEPSRTGILLIDPYNDFLHPEGKAYARSKEVIQEVHLLDNLARVINIARQLQIQVFFVPHHRAEPGDYLNWKYPTAQQLRTGEQQVFAKGSWGGQFHADFQPQPGDIIIKEHWAQSGFANTDLDQQLKQHSIDRIILIGMIANTCVESTGRFGMELGYHVTLVKDATAANTWQNMQAAHEINGPTFAHAILTTDELQAILHKKSLPVSQ</sequence>
<dbReference type="PANTHER" id="PTHR43540:SF16">
    <property type="entry name" value="ISOCHORISMATASE-LIKE DOMAIN-CONTAINING PROTEIN"/>
    <property type="match status" value="1"/>
</dbReference>
<dbReference type="Proteomes" id="UP000501802">
    <property type="component" value="Chromosome"/>
</dbReference>
<name>A0A6G9AN46_9BACT</name>
<dbReference type="KEGG" id="spib:G8759_15075"/>
<reference evidence="3 4" key="1">
    <citation type="submission" date="2020-03" db="EMBL/GenBank/DDBJ databases">
        <authorList>
            <person name="Kim M.K."/>
        </authorList>
    </citation>
    <scope>NUCLEOTIDE SEQUENCE [LARGE SCALE GENOMIC DNA]</scope>
    <source>
        <strain evidence="3 4">BT328</strain>
    </source>
</reference>
<dbReference type="Pfam" id="PF00857">
    <property type="entry name" value="Isochorismatase"/>
    <property type="match status" value="1"/>
</dbReference>
<dbReference type="InterPro" id="IPR050272">
    <property type="entry name" value="Isochorismatase-like_hydrls"/>
</dbReference>
<protein>
    <submittedName>
        <fullName evidence="3">Cysteine hydrolase</fullName>
    </submittedName>
</protein>
<dbReference type="SUPFAM" id="SSF52499">
    <property type="entry name" value="Isochorismatase-like hydrolases"/>
    <property type="match status" value="1"/>
</dbReference>
<gene>
    <name evidence="3" type="ORF">G8759_15075</name>
</gene>
<evidence type="ECO:0000259" key="2">
    <source>
        <dbReference type="Pfam" id="PF00857"/>
    </source>
</evidence>
<dbReference type="AlphaFoldDB" id="A0A6G9AN46"/>
<keyword evidence="1 3" id="KW-0378">Hydrolase</keyword>
<dbReference type="InterPro" id="IPR036380">
    <property type="entry name" value="Isochorismatase-like_sf"/>
</dbReference>
<dbReference type="InterPro" id="IPR000868">
    <property type="entry name" value="Isochorismatase-like_dom"/>
</dbReference>
<dbReference type="EMBL" id="CP050063">
    <property type="protein sequence ID" value="QIP13838.1"/>
    <property type="molecule type" value="Genomic_DNA"/>
</dbReference>
<accession>A0A6G9AN46</accession>
<evidence type="ECO:0000313" key="3">
    <source>
        <dbReference type="EMBL" id="QIP13838.1"/>
    </source>
</evidence>
<feature type="domain" description="Isochorismatase-like" evidence="2">
    <location>
        <begin position="21"/>
        <end position="205"/>
    </location>
</feature>
<organism evidence="3 4">
    <name type="scientific">Spirosoma aureum</name>
    <dbReference type="NCBI Taxonomy" id="2692134"/>
    <lineage>
        <taxon>Bacteria</taxon>
        <taxon>Pseudomonadati</taxon>
        <taxon>Bacteroidota</taxon>
        <taxon>Cytophagia</taxon>
        <taxon>Cytophagales</taxon>
        <taxon>Cytophagaceae</taxon>
        <taxon>Spirosoma</taxon>
    </lineage>
</organism>
<dbReference type="Gene3D" id="3.40.50.850">
    <property type="entry name" value="Isochorismatase-like"/>
    <property type="match status" value="1"/>
</dbReference>
<dbReference type="RefSeq" id="WP_167209295.1">
    <property type="nucleotide sequence ID" value="NZ_CP050063.1"/>
</dbReference>
<dbReference type="GO" id="GO:0016787">
    <property type="term" value="F:hydrolase activity"/>
    <property type="evidence" value="ECO:0007669"/>
    <property type="project" value="UniProtKB-KW"/>
</dbReference>
<dbReference type="CDD" id="cd00431">
    <property type="entry name" value="cysteine_hydrolases"/>
    <property type="match status" value="1"/>
</dbReference>
<proteinExistence type="predicted"/>
<keyword evidence="4" id="KW-1185">Reference proteome</keyword>
<evidence type="ECO:0000256" key="1">
    <source>
        <dbReference type="ARBA" id="ARBA00022801"/>
    </source>
</evidence>
<evidence type="ECO:0000313" key="4">
    <source>
        <dbReference type="Proteomes" id="UP000501802"/>
    </source>
</evidence>